<evidence type="ECO:0000259" key="7">
    <source>
        <dbReference type="Pfam" id="PF04542"/>
    </source>
</evidence>
<dbReference type="GO" id="GO:0005737">
    <property type="term" value="C:cytoplasm"/>
    <property type="evidence" value="ECO:0007669"/>
    <property type="project" value="UniProtKB-SubCell"/>
</dbReference>
<keyword evidence="5 6" id="KW-0804">Transcription</keyword>
<protein>
    <recommendedName>
        <fullName evidence="6">RNA polymerase sigma factor SigI</fullName>
    </recommendedName>
</protein>
<dbReference type="HAMAP" id="MF_02064">
    <property type="entry name" value="Sigma70_SigI"/>
    <property type="match status" value="1"/>
</dbReference>
<dbReference type="InterPro" id="IPR014244">
    <property type="entry name" value="RNA_pol_sigma-I"/>
</dbReference>
<dbReference type="SUPFAM" id="SSF88946">
    <property type="entry name" value="Sigma2 domain of RNA polymerase sigma factors"/>
    <property type="match status" value="1"/>
</dbReference>
<comment type="function">
    <text evidence="6">Sigma factors are initiation factors that promote the attachment of RNA polymerase to specific initiation sites and are then released.</text>
</comment>
<evidence type="ECO:0000256" key="2">
    <source>
        <dbReference type="ARBA" id="ARBA00023015"/>
    </source>
</evidence>
<keyword evidence="1 6" id="KW-0963">Cytoplasm</keyword>
<dbReference type="Pfam" id="PF04542">
    <property type="entry name" value="Sigma70_r2"/>
    <property type="match status" value="1"/>
</dbReference>
<dbReference type="Proteomes" id="UP000007488">
    <property type="component" value="Chromosome"/>
</dbReference>
<dbReference type="OrthoDB" id="3190733at2"/>
<dbReference type="KEGG" id="sgy:Sgly_0462"/>
<feature type="DNA-binding region" description="H-T-H motif" evidence="6">
    <location>
        <begin position="187"/>
        <end position="206"/>
    </location>
</feature>
<proteinExistence type="inferred from homology"/>
<keyword evidence="9" id="KW-1185">Reference proteome</keyword>
<reference evidence="8 9" key="1">
    <citation type="journal article" date="2011" name="Stand. Genomic Sci.">
        <title>Complete genome sequence of Syntrophobotulus glycolicus type strain (FlGlyR).</title>
        <authorList>
            <person name="Han C."/>
            <person name="Mwirichia R."/>
            <person name="Chertkov O."/>
            <person name="Held B."/>
            <person name="Lapidus A."/>
            <person name="Nolan M."/>
            <person name="Lucas S."/>
            <person name="Hammon N."/>
            <person name="Deshpande S."/>
            <person name="Cheng J.F."/>
            <person name="Tapia R."/>
            <person name="Goodwin L."/>
            <person name="Pitluck S."/>
            <person name="Huntemann M."/>
            <person name="Liolios K."/>
            <person name="Ivanova N."/>
            <person name="Pagani I."/>
            <person name="Mavromatis K."/>
            <person name="Ovchinikova G."/>
            <person name="Pati A."/>
            <person name="Chen A."/>
            <person name="Palaniappan K."/>
            <person name="Land M."/>
            <person name="Hauser L."/>
            <person name="Brambilla E.M."/>
            <person name="Rohde M."/>
            <person name="Spring S."/>
            <person name="Sikorski J."/>
            <person name="Goker M."/>
            <person name="Woyke T."/>
            <person name="Bristow J."/>
            <person name="Eisen J.A."/>
            <person name="Markowitz V."/>
            <person name="Hugenholtz P."/>
            <person name="Kyrpides N.C."/>
            <person name="Klenk H.P."/>
            <person name="Detter J.C."/>
        </authorList>
    </citation>
    <scope>NUCLEOTIDE SEQUENCE [LARGE SCALE GENOMIC DNA]</scope>
    <source>
        <strain evidence="9">DSM 8271 / FlGlyR</strain>
    </source>
</reference>
<keyword evidence="4 6" id="KW-0238">DNA-binding</keyword>
<dbReference type="HOGENOM" id="CLU_082361_0_0_9"/>
<feature type="short sequence motif" description="Polymerase core binding" evidence="6">
    <location>
        <begin position="49"/>
        <end position="62"/>
    </location>
</feature>
<evidence type="ECO:0000256" key="1">
    <source>
        <dbReference type="ARBA" id="ARBA00022490"/>
    </source>
</evidence>
<dbReference type="eggNOG" id="COG1191">
    <property type="taxonomic scope" value="Bacteria"/>
</dbReference>
<organism evidence="8 9">
    <name type="scientific">Syntrophobotulus glycolicus (strain DSM 8271 / FlGlyR)</name>
    <dbReference type="NCBI Taxonomy" id="645991"/>
    <lineage>
        <taxon>Bacteria</taxon>
        <taxon>Bacillati</taxon>
        <taxon>Bacillota</taxon>
        <taxon>Clostridia</taxon>
        <taxon>Eubacteriales</taxon>
        <taxon>Desulfitobacteriaceae</taxon>
        <taxon>Syntrophobotulus</taxon>
    </lineage>
</organism>
<comment type="similarity">
    <text evidence="6">Belongs to the sigma-70 factor family. SigI subfamily.</text>
</comment>
<dbReference type="GO" id="GO:0006352">
    <property type="term" value="P:DNA-templated transcription initiation"/>
    <property type="evidence" value="ECO:0007669"/>
    <property type="project" value="UniProtKB-UniRule"/>
</dbReference>
<evidence type="ECO:0000313" key="8">
    <source>
        <dbReference type="EMBL" id="ADY54827.1"/>
    </source>
</evidence>
<evidence type="ECO:0000256" key="5">
    <source>
        <dbReference type="ARBA" id="ARBA00023163"/>
    </source>
</evidence>
<dbReference type="PIRSF" id="PIRSF038953">
    <property type="entry name" value="SigI"/>
    <property type="match status" value="1"/>
</dbReference>
<dbReference type="RefSeq" id="WP_013623698.1">
    <property type="nucleotide sequence ID" value="NC_015172.1"/>
</dbReference>
<dbReference type="AlphaFoldDB" id="F0SYM6"/>
<comment type="subcellular location">
    <subcellularLocation>
        <location evidence="6">Cytoplasm</location>
    </subcellularLocation>
</comment>
<gene>
    <name evidence="6" type="primary">sigI</name>
    <name evidence="8" type="ordered locus">Sgly_0462</name>
</gene>
<dbReference type="InterPro" id="IPR013325">
    <property type="entry name" value="RNA_pol_sigma_r2"/>
</dbReference>
<dbReference type="STRING" id="645991.Sgly_0462"/>
<reference evidence="9" key="2">
    <citation type="submission" date="2011-02" db="EMBL/GenBank/DDBJ databases">
        <title>The complete genome of Syntrophobotulus glycolicus DSM 8271.</title>
        <authorList>
            <person name="Lucas S."/>
            <person name="Copeland A."/>
            <person name="Lapidus A."/>
            <person name="Bruce D."/>
            <person name="Goodwin L."/>
            <person name="Pitluck S."/>
            <person name="Kyrpides N."/>
            <person name="Mavromatis K."/>
            <person name="Pagani I."/>
            <person name="Ivanova N."/>
            <person name="Mikhailova N."/>
            <person name="Chertkov O."/>
            <person name="Held B."/>
            <person name="Detter J.C."/>
            <person name="Tapia R."/>
            <person name="Han C."/>
            <person name="Land M."/>
            <person name="Hauser L."/>
            <person name="Markowitz V."/>
            <person name="Cheng J.-F."/>
            <person name="Hugenholtz P."/>
            <person name="Woyke T."/>
            <person name="Wu D."/>
            <person name="Spring S."/>
            <person name="Schroeder M."/>
            <person name="Brambilla E."/>
            <person name="Klenk H.-P."/>
            <person name="Eisen J.A."/>
        </authorList>
    </citation>
    <scope>NUCLEOTIDE SEQUENCE [LARGE SCALE GENOMIC DNA]</scope>
    <source>
        <strain evidence="9">DSM 8271 / FlGlyR</strain>
    </source>
</reference>
<evidence type="ECO:0000313" key="9">
    <source>
        <dbReference type="Proteomes" id="UP000007488"/>
    </source>
</evidence>
<dbReference type="GO" id="GO:0016987">
    <property type="term" value="F:sigma factor activity"/>
    <property type="evidence" value="ECO:0007669"/>
    <property type="project" value="UniProtKB-UniRule"/>
</dbReference>
<feature type="domain" description="RNA polymerase sigma-70 region 2" evidence="7">
    <location>
        <begin position="24"/>
        <end position="94"/>
    </location>
</feature>
<comment type="subunit">
    <text evidence="6">Interacts with RsgI.</text>
</comment>
<comment type="activity regulation">
    <text evidence="6">Negatively regulated by the anti-sigma-I factor RsgI.</text>
</comment>
<dbReference type="Gene3D" id="1.10.1740.10">
    <property type="match status" value="1"/>
</dbReference>
<sequence>MSESENQLSWKTIKTETQAKEDFIRESQPFIRHVAGQAVQRLLEWGRDEELSEALLAFNEAINHFDEERNVPFLAYARVVIKRRLIDFYRREKKKSTLSLDEGECGRGAEIHYSLSEFSEQEQNKERALEIQEFATRLAEYQLSFNDLAENCPKHQDSRCTLLEVAQSLAKDQEMWQHVIKKKRIPMQALNIKTQVHLKVLERRRKYILAVALLIANEHDFIYLREYVMPKERKG</sequence>
<dbReference type="GO" id="GO:0003677">
    <property type="term" value="F:DNA binding"/>
    <property type="evidence" value="ECO:0007669"/>
    <property type="project" value="UniProtKB-UniRule"/>
</dbReference>
<keyword evidence="6" id="KW-0346">Stress response</keyword>
<dbReference type="EMBL" id="CP002547">
    <property type="protein sequence ID" value="ADY54827.1"/>
    <property type="molecule type" value="Genomic_DNA"/>
</dbReference>
<keyword evidence="3 6" id="KW-0731">Sigma factor</keyword>
<accession>F0SYM6</accession>
<evidence type="ECO:0000256" key="3">
    <source>
        <dbReference type="ARBA" id="ARBA00023082"/>
    </source>
</evidence>
<dbReference type="InterPro" id="IPR007627">
    <property type="entry name" value="RNA_pol_sigma70_r2"/>
</dbReference>
<evidence type="ECO:0000256" key="6">
    <source>
        <dbReference type="HAMAP-Rule" id="MF_02064"/>
    </source>
</evidence>
<dbReference type="NCBIfam" id="TIGR02895">
    <property type="entry name" value="spore_sigI"/>
    <property type="match status" value="1"/>
</dbReference>
<evidence type="ECO:0000256" key="4">
    <source>
        <dbReference type="ARBA" id="ARBA00023125"/>
    </source>
</evidence>
<keyword evidence="2 6" id="KW-0805">Transcription regulation</keyword>
<name>F0SYM6_SYNGF</name>